<dbReference type="Pfam" id="PF17390">
    <property type="entry name" value="Bac_rhamnosid_C"/>
    <property type="match status" value="1"/>
</dbReference>
<feature type="region of interest" description="Disordered" evidence="4">
    <location>
        <begin position="1"/>
        <end position="22"/>
    </location>
</feature>
<dbReference type="InterPro" id="IPR016007">
    <property type="entry name" value="Alpha_rhamnosid"/>
</dbReference>
<evidence type="ECO:0000259" key="5">
    <source>
        <dbReference type="Pfam" id="PF05592"/>
    </source>
</evidence>
<sequence length="850" mass="91697">MQPEPVFKSAGSAGGGQPLAPAGLTVNDRRRALGVEGAPLFGWLPRHTGNGERQTAYHIRVWHGLDDVEVWDSGKVPSERTAYVEYAGGPLGRGASYRWSVRTWDSADRESGWAEPAGFDTGIADSDWGASWIRRAAGETDEYTLARVEFAVADKAVVRGRLYVAASQQYHAFIDSRLVDRGAAFAYPGEGYYQVTDVTGRLAPGTGALGVLYHWYGPGQGRPEGEPGLLVRLVIEYGDGTRDVVVTDDTWRVSRGPWLDAEWRNDDGRDFVENVDGRIVRAQDGWASAGFDDSEWERPAVVGVHPAGVFTHLTAQLTRLKYTTVAPISVVTLESGAVVADFGKVVPATPRVRFREGTAGRHVDLVAGYLCNADGTVANTPHANQVTDLSYTYVQSQGDQIFEAFTYVGFRYLEVSEPGEITAVVQHTDTDPARAAAFASDNPTLDAVFAMMQRSALYSTQEQFLDTPTREKGQFLADAVTISRALMHGCGDRAATARAIREIAASQKRYWPDGRLNAVYPNGDGKRDIPDFTEMFPGWVWDYYVASGDAGLVAETYPVSVAVTDYVRRHRDPETRLVTRLSGGAGPYEFGIVDWPNRYGYDTGTAARTTVNMLAVDALRSTAKQAALLGLPAGEFTADADALVEAINARLRRADGVYVDGLGSGHASQIANAYAIALGVAPPEAHPVIADHLVSLGLAMGPMTADVLLTALHLAGRDDEVLRRLTDPESLGWANVLARGGTFTWESWEALDTGESMSHGWGAAALAPLQRALLGVTVTSPGGREIRICHPGSRLTRAAGTVWTQAGPVQVDWNAVTLTVEIPVNVTAEVQLPAGSHRVGSGRHTFTIRS</sequence>
<evidence type="ECO:0000259" key="7">
    <source>
        <dbReference type="Pfam" id="PF17389"/>
    </source>
</evidence>
<dbReference type="Gene3D" id="2.60.120.260">
    <property type="entry name" value="Galactose-binding domain-like"/>
    <property type="match status" value="2"/>
</dbReference>
<dbReference type="Pfam" id="PF05592">
    <property type="entry name" value="Bac_rhamnosid"/>
    <property type="match status" value="1"/>
</dbReference>
<proteinExistence type="predicted"/>
<name>A0A919MW54_9ACTN</name>
<dbReference type="InterPro" id="IPR013783">
    <property type="entry name" value="Ig-like_fold"/>
</dbReference>
<dbReference type="PANTHER" id="PTHR33307:SF6">
    <property type="entry name" value="ALPHA-RHAMNOSIDASE (EUROFUNG)-RELATED"/>
    <property type="match status" value="1"/>
</dbReference>
<feature type="domain" description="Bacterial alpha-L-rhamnosidase N-terminal" evidence="6">
    <location>
        <begin position="156"/>
        <end position="302"/>
    </location>
</feature>
<evidence type="ECO:0000259" key="8">
    <source>
        <dbReference type="Pfam" id="PF17390"/>
    </source>
</evidence>
<evidence type="ECO:0000259" key="6">
    <source>
        <dbReference type="Pfam" id="PF08531"/>
    </source>
</evidence>
<dbReference type="Gene3D" id="2.60.40.10">
    <property type="entry name" value="Immunoglobulins"/>
    <property type="match status" value="1"/>
</dbReference>
<dbReference type="Pfam" id="PF25788">
    <property type="entry name" value="Ig_Rha78A_N"/>
    <property type="match status" value="1"/>
</dbReference>
<dbReference type="Proteomes" id="UP000636960">
    <property type="component" value="Unassembled WGS sequence"/>
</dbReference>
<dbReference type="EC" id="3.2.1.40" evidence="2"/>
<gene>
    <name evidence="9" type="ORF">Ari01nite_17750</name>
</gene>
<reference evidence="9" key="1">
    <citation type="submission" date="2021-01" db="EMBL/GenBank/DDBJ databases">
        <title>Whole genome shotgun sequence of Actinoplanes rishiriensis NBRC 108556.</title>
        <authorList>
            <person name="Komaki H."/>
            <person name="Tamura T."/>
        </authorList>
    </citation>
    <scope>NUCLEOTIDE SEQUENCE</scope>
    <source>
        <strain evidence="9">NBRC 108556</strain>
    </source>
</reference>
<dbReference type="GO" id="GO:0005975">
    <property type="term" value="P:carbohydrate metabolic process"/>
    <property type="evidence" value="ECO:0007669"/>
    <property type="project" value="InterPro"/>
</dbReference>
<dbReference type="InterPro" id="IPR035396">
    <property type="entry name" value="Bac_rhamnosid6H"/>
</dbReference>
<dbReference type="InterPro" id="IPR008928">
    <property type="entry name" value="6-hairpin_glycosidase_sf"/>
</dbReference>
<protein>
    <recommendedName>
        <fullName evidence="2">alpha-L-rhamnosidase</fullName>
        <ecNumber evidence="2">3.2.1.40</ecNumber>
    </recommendedName>
</protein>
<dbReference type="InterPro" id="IPR013737">
    <property type="entry name" value="Bac_rhamnosid_N"/>
</dbReference>
<dbReference type="EMBL" id="BOMV01000012">
    <property type="protein sequence ID" value="GIE94310.1"/>
    <property type="molecule type" value="Genomic_DNA"/>
</dbReference>
<feature type="domain" description="Alpha-L-rhamnosidase C-terminal" evidence="8">
    <location>
        <begin position="775"/>
        <end position="844"/>
    </location>
</feature>
<accession>A0A919MW54</accession>
<dbReference type="GO" id="GO:0030596">
    <property type="term" value="F:alpha-L-rhamnosidase activity"/>
    <property type="evidence" value="ECO:0007669"/>
    <property type="project" value="UniProtKB-EC"/>
</dbReference>
<dbReference type="InterPro" id="IPR035398">
    <property type="entry name" value="Bac_rhamnosid_C"/>
</dbReference>
<dbReference type="InterPro" id="IPR012341">
    <property type="entry name" value="6hp_glycosidase-like_sf"/>
</dbReference>
<evidence type="ECO:0000313" key="9">
    <source>
        <dbReference type="EMBL" id="GIE94310.1"/>
    </source>
</evidence>
<comment type="catalytic activity">
    <reaction evidence="1">
        <text>Hydrolysis of terminal non-reducing alpha-L-rhamnose residues in alpha-L-rhamnosides.</text>
        <dbReference type="EC" id="3.2.1.40"/>
    </reaction>
</comment>
<keyword evidence="10" id="KW-1185">Reference proteome</keyword>
<dbReference type="AlphaFoldDB" id="A0A919MW54"/>
<evidence type="ECO:0000256" key="1">
    <source>
        <dbReference type="ARBA" id="ARBA00001445"/>
    </source>
</evidence>
<dbReference type="SUPFAM" id="SSF48208">
    <property type="entry name" value="Six-hairpin glycosidases"/>
    <property type="match status" value="1"/>
</dbReference>
<evidence type="ECO:0000256" key="3">
    <source>
        <dbReference type="ARBA" id="ARBA00022801"/>
    </source>
</evidence>
<organism evidence="9 10">
    <name type="scientific">Paractinoplanes rishiriensis</name>
    <dbReference type="NCBI Taxonomy" id="1050105"/>
    <lineage>
        <taxon>Bacteria</taxon>
        <taxon>Bacillati</taxon>
        <taxon>Actinomycetota</taxon>
        <taxon>Actinomycetes</taxon>
        <taxon>Micromonosporales</taxon>
        <taxon>Micromonosporaceae</taxon>
        <taxon>Paractinoplanes</taxon>
    </lineage>
</organism>
<dbReference type="InterPro" id="IPR008902">
    <property type="entry name" value="Rhamnosid_concanavalin"/>
</dbReference>
<dbReference type="Gene3D" id="1.50.10.10">
    <property type="match status" value="1"/>
</dbReference>
<feature type="domain" description="Alpha-L-rhamnosidase six-hairpin glycosidase" evidence="7">
    <location>
        <begin position="434"/>
        <end position="764"/>
    </location>
</feature>
<evidence type="ECO:0000313" key="10">
    <source>
        <dbReference type="Proteomes" id="UP000636960"/>
    </source>
</evidence>
<comment type="caution">
    <text evidence="9">The sequence shown here is derived from an EMBL/GenBank/DDBJ whole genome shotgun (WGS) entry which is preliminary data.</text>
</comment>
<dbReference type="Pfam" id="PF08531">
    <property type="entry name" value="Bac_rhamnosid_N"/>
    <property type="match status" value="1"/>
</dbReference>
<evidence type="ECO:0000256" key="2">
    <source>
        <dbReference type="ARBA" id="ARBA00012652"/>
    </source>
</evidence>
<evidence type="ECO:0000256" key="4">
    <source>
        <dbReference type="SAM" id="MobiDB-lite"/>
    </source>
</evidence>
<dbReference type="PANTHER" id="PTHR33307">
    <property type="entry name" value="ALPHA-RHAMNOSIDASE (EUROFUNG)"/>
    <property type="match status" value="1"/>
</dbReference>
<dbReference type="Pfam" id="PF17389">
    <property type="entry name" value="Bac_rhamnosid6H"/>
    <property type="match status" value="1"/>
</dbReference>
<dbReference type="Gene3D" id="2.60.420.10">
    <property type="entry name" value="Maltose phosphorylase, domain 3"/>
    <property type="match status" value="1"/>
</dbReference>
<feature type="domain" description="Alpha-L-rhamnosidase concanavalin-like" evidence="5">
    <location>
        <begin position="333"/>
        <end position="417"/>
    </location>
</feature>
<keyword evidence="3" id="KW-0378">Hydrolase</keyword>